<gene>
    <name evidence="1" type="ORF">KX928_21720</name>
</gene>
<dbReference type="PANTHER" id="PTHR10443:SF12">
    <property type="entry name" value="DIPEPTIDASE"/>
    <property type="match status" value="1"/>
</dbReference>
<sequence>MHSICSNQCKNLLVNICQWELWGFGVSDATPLVFDGHNDVLLKLFRAGGPSKAGAFLSGRDGAIDLPMATRGGFGGGFFAVYVPSPTDLEFKFQEMTKDVYDLPLPEEIEWEDAMPVVASQVAILFELERIGALTVCRSASDIRTALTQKKIAAIFHIEGAEGIDADLHMLDVLYAAGLRSIGPVWSRPTIFGHGVPFRYPATPDTGDGLTDHGIRLVKRCNALSIMVDLSHLNEAGFWDVARHSDAPLVATHSNVHAICPHTRNLTDDQLRAIAESDGMVGLNFAVAFLRADGKMQSDVPIHQMLRHLDHLLEILGEDRVGLGSDYDGAVVPEDLTTVAELPTLRQAMAEHGYDDTLIKKLCHENWLRVLETTWGS</sequence>
<dbReference type="Proteomes" id="UP001138661">
    <property type="component" value="Unassembled WGS sequence"/>
</dbReference>
<dbReference type="AlphaFoldDB" id="A0A9X1FZT4"/>
<dbReference type="PROSITE" id="PS00869">
    <property type="entry name" value="RENAL_DIPEPTIDASE_1"/>
    <property type="match status" value="1"/>
</dbReference>
<evidence type="ECO:0000313" key="2">
    <source>
        <dbReference type="Proteomes" id="UP001138661"/>
    </source>
</evidence>
<comment type="caution">
    <text evidence="1">The sequence shown here is derived from an EMBL/GenBank/DDBJ whole genome shotgun (WGS) entry which is preliminary data.</text>
</comment>
<dbReference type="InterPro" id="IPR000180">
    <property type="entry name" value="Dipep_AS"/>
</dbReference>
<dbReference type="PROSITE" id="PS51365">
    <property type="entry name" value="RENAL_DIPEPTIDASE_2"/>
    <property type="match status" value="1"/>
</dbReference>
<name>A0A9X1FZT4_9RHOB</name>
<organism evidence="1 2">
    <name type="scientific">Roseobacter insulae</name>
    <dbReference type="NCBI Taxonomy" id="2859783"/>
    <lineage>
        <taxon>Bacteria</taxon>
        <taxon>Pseudomonadati</taxon>
        <taxon>Pseudomonadota</taxon>
        <taxon>Alphaproteobacteria</taxon>
        <taxon>Rhodobacterales</taxon>
        <taxon>Roseobacteraceae</taxon>
        <taxon>Roseobacter</taxon>
    </lineage>
</organism>
<accession>A0A9X1FZT4</accession>
<dbReference type="CDD" id="cd01301">
    <property type="entry name" value="rDP_like"/>
    <property type="match status" value="1"/>
</dbReference>
<proteinExistence type="predicted"/>
<dbReference type="GO" id="GO:0070573">
    <property type="term" value="F:metallodipeptidase activity"/>
    <property type="evidence" value="ECO:0007669"/>
    <property type="project" value="InterPro"/>
</dbReference>
<reference evidence="1" key="1">
    <citation type="submission" date="2021-07" db="EMBL/GenBank/DDBJ databases">
        <title>Roseobacter insulae sp. nov., isolated from a tidal flat.</title>
        <authorList>
            <person name="Park S."/>
            <person name="Yoon J.-H."/>
        </authorList>
    </citation>
    <scope>NUCLEOTIDE SEQUENCE</scope>
    <source>
        <strain evidence="1">YSTF-M11</strain>
    </source>
</reference>
<dbReference type="InterPro" id="IPR008257">
    <property type="entry name" value="Pept_M19"/>
</dbReference>
<dbReference type="EMBL" id="JAHXDN010000008">
    <property type="protein sequence ID" value="MBW4710417.1"/>
    <property type="molecule type" value="Genomic_DNA"/>
</dbReference>
<protein>
    <submittedName>
        <fullName evidence="1">Dipeptidase</fullName>
    </submittedName>
</protein>
<keyword evidence="2" id="KW-1185">Reference proteome</keyword>
<dbReference type="GO" id="GO:0006508">
    <property type="term" value="P:proteolysis"/>
    <property type="evidence" value="ECO:0007669"/>
    <property type="project" value="InterPro"/>
</dbReference>
<evidence type="ECO:0000313" key="1">
    <source>
        <dbReference type="EMBL" id="MBW4710417.1"/>
    </source>
</evidence>
<dbReference type="PANTHER" id="PTHR10443">
    <property type="entry name" value="MICROSOMAL DIPEPTIDASE"/>
    <property type="match status" value="1"/>
</dbReference>
<dbReference type="Pfam" id="PF01244">
    <property type="entry name" value="Peptidase_M19"/>
    <property type="match status" value="1"/>
</dbReference>